<proteinExistence type="predicted"/>
<sequence>LVSILGTILGYMTYRPNDLDNNISVQTTDSRGPLSLTVNDDRPPDEMTRSFEVDN</sequence>
<dbReference type="WBParaSite" id="GPUH_0002413701-mRNA-1">
    <property type="protein sequence ID" value="GPUH_0002413701-mRNA-1"/>
    <property type="gene ID" value="GPUH_0002413701"/>
</dbReference>
<accession>A0A183ET16</accession>
<protein>
    <submittedName>
        <fullName evidence="2">Phage holin</fullName>
    </submittedName>
</protein>
<reference evidence="2" key="1">
    <citation type="submission" date="2016-06" db="UniProtKB">
        <authorList>
            <consortium name="WormBaseParasite"/>
        </authorList>
    </citation>
    <scope>IDENTIFICATION</scope>
</reference>
<feature type="compositionally biased region" description="Basic and acidic residues" evidence="1">
    <location>
        <begin position="39"/>
        <end position="55"/>
    </location>
</feature>
<dbReference type="AlphaFoldDB" id="A0A183ET16"/>
<organism evidence="2">
    <name type="scientific">Gongylonema pulchrum</name>
    <dbReference type="NCBI Taxonomy" id="637853"/>
    <lineage>
        <taxon>Eukaryota</taxon>
        <taxon>Metazoa</taxon>
        <taxon>Ecdysozoa</taxon>
        <taxon>Nematoda</taxon>
        <taxon>Chromadorea</taxon>
        <taxon>Rhabditida</taxon>
        <taxon>Spirurina</taxon>
        <taxon>Spiruromorpha</taxon>
        <taxon>Spiruroidea</taxon>
        <taxon>Gongylonematidae</taxon>
        <taxon>Gongylonema</taxon>
    </lineage>
</organism>
<evidence type="ECO:0000313" key="2">
    <source>
        <dbReference type="WBParaSite" id="GPUH_0002413701-mRNA-1"/>
    </source>
</evidence>
<evidence type="ECO:0000256" key="1">
    <source>
        <dbReference type="SAM" id="MobiDB-lite"/>
    </source>
</evidence>
<feature type="region of interest" description="Disordered" evidence="1">
    <location>
        <begin position="23"/>
        <end position="55"/>
    </location>
</feature>
<name>A0A183ET16_9BILA</name>